<protein>
    <submittedName>
        <fullName evidence="4">Membrane protein</fullName>
    </submittedName>
</protein>
<dbReference type="EMBL" id="BSBI01000002">
    <property type="protein sequence ID" value="GLF93409.1"/>
    <property type="molecule type" value="Genomic_DNA"/>
</dbReference>
<name>A0ABQ5NSS0_9ACTN</name>
<accession>A0ABQ5NSS0</accession>
<organism evidence="4 5">
    <name type="scientific">Streptomyces yaizuensis</name>
    <dbReference type="NCBI Taxonomy" id="2989713"/>
    <lineage>
        <taxon>Bacteria</taxon>
        <taxon>Bacillati</taxon>
        <taxon>Actinomycetota</taxon>
        <taxon>Actinomycetes</taxon>
        <taxon>Kitasatosporales</taxon>
        <taxon>Streptomycetaceae</taxon>
        <taxon>Streptomyces</taxon>
    </lineage>
</organism>
<keyword evidence="5" id="KW-1185">Reference proteome</keyword>
<evidence type="ECO:0000313" key="4">
    <source>
        <dbReference type="EMBL" id="GLF93409.1"/>
    </source>
</evidence>
<feature type="transmembrane region" description="Helical" evidence="2">
    <location>
        <begin position="167"/>
        <end position="189"/>
    </location>
</feature>
<comment type="caution">
    <text evidence="4">The sequence shown here is derived from an EMBL/GenBank/DDBJ whole genome shotgun (WGS) entry which is preliminary data.</text>
</comment>
<dbReference type="RefSeq" id="WP_323445531.1">
    <property type="nucleotide sequence ID" value="NZ_BSBI01000002.1"/>
</dbReference>
<sequence>MNDTPGWASPGSADDPNADPPRQGQAAEGTGPTSKWADSQPPAAQWSPPHGSGQGTPPTPPGPGWGGHHQQRWAPPLAAKPGVIPLRPLGVGEILDGSISTLRTHWRPVLGITLTVSVIAQLCVIAAERLVRPEPVKIDADPGTEEALRQSVRAARDSLITLVPASVIGLIVTFLTTALLTMVVSRAVLGRRITLAEAWREARPRLAQLLALTFLLPLGAAAVAGVAMAPGLLLDGAGGALLLSLGILGSTPVIIWLLVRFALAPTVLMLERQGVVPALRRSAKLVQGAWWRTFGIILLTMVIVLLVQMVVSLPFGVIGYLVTEGGVSDLMAGRVPDSWPFLLATGIGAVIGSALTYPLSAGVTALLYIDQRIRRESLDIELARASDL</sequence>
<keyword evidence="2" id="KW-1133">Transmembrane helix</keyword>
<dbReference type="InterPro" id="IPR057169">
    <property type="entry name" value="DUF7847"/>
</dbReference>
<feature type="transmembrane region" description="Helical" evidence="2">
    <location>
        <begin position="209"/>
        <end position="234"/>
    </location>
</feature>
<feature type="transmembrane region" description="Helical" evidence="2">
    <location>
        <begin position="109"/>
        <end position="127"/>
    </location>
</feature>
<feature type="transmembrane region" description="Helical" evidence="2">
    <location>
        <begin position="342"/>
        <end position="369"/>
    </location>
</feature>
<dbReference type="PANTHER" id="PTHR33133:SF1">
    <property type="entry name" value="EXPRESSED PROTEIN-RELATED"/>
    <property type="match status" value="1"/>
</dbReference>
<evidence type="ECO:0000259" key="3">
    <source>
        <dbReference type="Pfam" id="PF25231"/>
    </source>
</evidence>
<dbReference type="PANTHER" id="PTHR33133">
    <property type="entry name" value="OS08G0107100 PROTEIN-RELATED"/>
    <property type="match status" value="1"/>
</dbReference>
<evidence type="ECO:0000256" key="1">
    <source>
        <dbReference type="SAM" id="MobiDB-lite"/>
    </source>
</evidence>
<evidence type="ECO:0000256" key="2">
    <source>
        <dbReference type="SAM" id="Phobius"/>
    </source>
</evidence>
<dbReference type="Pfam" id="PF25231">
    <property type="entry name" value="DUF7847"/>
    <property type="match status" value="1"/>
</dbReference>
<reference evidence="4 5" key="1">
    <citation type="submission" date="2022-10" db="EMBL/GenBank/DDBJ databases">
        <title>Draft genome sequence of Streptomyces sp. YSPA8.</title>
        <authorList>
            <person name="Moriuchi R."/>
            <person name="Dohra H."/>
            <person name="Yamamura H."/>
            <person name="Kodani S."/>
        </authorList>
    </citation>
    <scope>NUCLEOTIDE SEQUENCE [LARGE SCALE GENOMIC DNA]</scope>
    <source>
        <strain evidence="4 5">YSPA8</strain>
    </source>
</reference>
<feature type="transmembrane region" description="Helical" evidence="2">
    <location>
        <begin position="289"/>
        <end position="322"/>
    </location>
</feature>
<keyword evidence="2" id="KW-0472">Membrane</keyword>
<feature type="transmembrane region" description="Helical" evidence="2">
    <location>
        <begin position="240"/>
        <end position="263"/>
    </location>
</feature>
<evidence type="ECO:0000313" key="5">
    <source>
        <dbReference type="Proteomes" id="UP001291653"/>
    </source>
</evidence>
<feature type="domain" description="DUF7847" evidence="3">
    <location>
        <begin position="154"/>
        <end position="368"/>
    </location>
</feature>
<keyword evidence="2" id="KW-0812">Transmembrane</keyword>
<gene>
    <name evidence="4" type="ORF">SYYSPA8_03950</name>
</gene>
<proteinExistence type="predicted"/>
<dbReference type="Proteomes" id="UP001291653">
    <property type="component" value="Unassembled WGS sequence"/>
</dbReference>
<feature type="region of interest" description="Disordered" evidence="1">
    <location>
        <begin position="1"/>
        <end position="73"/>
    </location>
</feature>